<evidence type="ECO:0000313" key="2">
    <source>
        <dbReference type="EMBL" id="KAH9529000.1"/>
    </source>
</evidence>
<dbReference type="EMBL" id="ASGP02000001">
    <property type="protein sequence ID" value="KAH9529000.1"/>
    <property type="molecule type" value="Genomic_DNA"/>
</dbReference>
<evidence type="ECO:0000256" key="1">
    <source>
        <dbReference type="SAM" id="MobiDB-lite"/>
    </source>
</evidence>
<feature type="region of interest" description="Disordered" evidence="1">
    <location>
        <begin position="49"/>
        <end position="73"/>
    </location>
</feature>
<dbReference type="AlphaFoldDB" id="A0A922LDF3"/>
<dbReference type="Proteomes" id="UP000790347">
    <property type="component" value="Unassembled WGS sequence"/>
</dbReference>
<name>A0A922LDF3_DERFA</name>
<protein>
    <submittedName>
        <fullName evidence="2">Uncharacterized protein</fullName>
    </submittedName>
</protein>
<organism evidence="2 3">
    <name type="scientific">Dermatophagoides farinae</name>
    <name type="common">American house dust mite</name>
    <dbReference type="NCBI Taxonomy" id="6954"/>
    <lineage>
        <taxon>Eukaryota</taxon>
        <taxon>Metazoa</taxon>
        <taxon>Ecdysozoa</taxon>
        <taxon>Arthropoda</taxon>
        <taxon>Chelicerata</taxon>
        <taxon>Arachnida</taxon>
        <taxon>Acari</taxon>
        <taxon>Acariformes</taxon>
        <taxon>Sarcoptiformes</taxon>
        <taxon>Astigmata</taxon>
        <taxon>Psoroptidia</taxon>
        <taxon>Analgoidea</taxon>
        <taxon>Pyroglyphidae</taxon>
        <taxon>Dermatophagoidinae</taxon>
        <taxon>Dermatophagoides</taxon>
    </lineage>
</organism>
<reference evidence="2" key="1">
    <citation type="submission" date="2013-05" db="EMBL/GenBank/DDBJ databases">
        <authorList>
            <person name="Yim A.K.Y."/>
            <person name="Chan T.F."/>
            <person name="Ji K.M."/>
            <person name="Liu X.Y."/>
            <person name="Zhou J.W."/>
            <person name="Li R.Q."/>
            <person name="Yang K.Y."/>
            <person name="Li J."/>
            <person name="Li M."/>
            <person name="Law P.T.W."/>
            <person name="Wu Y.L."/>
            <person name="Cai Z.L."/>
            <person name="Qin H."/>
            <person name="Bao Y."/>
            <person name="Leung R.K.K."/>
            <person name="Ng P.K.S."/>
            <person name="Zou J."/>
            <person name="Zhong X.J."/>
            <person name="Ran P.X."/>
            <person name="Zhong N.S."/>
            <person name="Liu Z.G."/>
            <person name="Tsui S.K.W."/>
        </authorList>
    </citation>
    <scope>NUCLEOTIDE SEQUENCE</scope>
    <source>
        <strain evidence="2">Derf</strain>
        <tissue evidence="2">Whole organism</tissue>
    </source>
</reference>
<comment type="caution">
    <text evidence="2">The sequence shown here is derived from an EMBL/GenBank/DDBJ whole genome shotgun (WGS) entry which is preliminary data.</text>
</comment>
<accession>A0A922LDF3</accession>
<reference evidence="2" key="2">
    <citation type="journal article" date="2022" name="Res Sq">
        <title>Comparative Genomics Reveals Insights into the Divergent Evolution of Astigmatic Mites and Household Pest Adaptations.</title>
        <authorList>
            <person name="Xiong Q."/>
            <person name="Wan A.T.-Y."/>
            <person name="Liu X.-Y."/>
            <person name="Fung C.S.-H."/>
            <person name="Xiao X."/>
            <person name="Malainual N."/>
            <person name="Hou J."/>
            <person name="Wang L."/>
            <person name="Wang M."/>
            <person name="Yang K."/>
            <person name="Cui Y."/>
            <person name="Leung E."/>
            <person name="Nong W."/>
            <person name="Shin S.-K."/>
            <person name="Au S."/>
            <person name="Jeong K.Y."/>
            <person name="Chew F.T."/>
            <person name="Hui J."/>
            <person name="Leung T.F."/>
            <person name="Tungtrongchitr A."/>
            <person name="Zhong N."/>
            <person name="Liu Z."/>
            <person name="Tsui S."/>
        </authorList>
    </citation>
    <scope>NUCLEOTIDE SEQUENCE</scope>
    <source>
        <strain evidence="2">Derf</strain>
        <tissue evidence="2">Whole organism</tissue>
    </source>
</reference>
<evidence type="ECO:0000313" key="3">
    <source>
        <dbReference type="Proteomes" id="UP000790347"/>
    </source>
</evidence>
<sequence length="101" mass="11853">MFFFSIQQMAKETNSLSALRFKSSRSNNNDNNNNKQFSYKYQLQVPKTTTGHRGDVDYDGGDGYHGHHHNGHHVTTLRKKYGYQSKNYHKIKKKNLTKIKF</sequence>
<gene>
    <name evidence="2" type="ORF">DERF_002908</name>
</gene>
<keyword evidence="3" id="KW-1185">Reference proteome</keyword>
<proteinExistence type="predicted"/>